<feature type="domain" description="Glycosyl transferase family 1" evidence="1">
    <location>
        <begin position="229"/>
        <end position="393"/>
    </location>
</feature>
<dbReference type="SUPFAM" id="SSF53756">
    <property type="entry name" value="UDP-Glycosyltransferase/glycogen phosphorylase"/>
    <property type="match status" value="3"/>
</dbReference>
<protein>
    <submittedName>
        <fullName evidence="5">Glycosyltransferase involved in cell wall biosynthesis</fullName>
    </submittedName>
</protein>
<comment type="caution">
    <text evidence="5">The sequence shown here is derived from an EMBL/GenBank/DDBJ whole genome shotgun (WGS) entry which is preliminary data.</text>
</comment>
<evidence type="ECO:0000313" key="5">
    <source>
        <dbReference type="EMBL" id="NJB64134.1"/>
    </source>
</evidence>
<dbReference type="PANTHER" id="PTHR45947">
    <property type="entry name" value="SULFOQUINOVOSYL TRANSFERASE SQD2"/>
    <property type="match status" value="1"/>
</dbReference>
<dbReference type="CDD" id="cd03794">
    <property type="entry name" value="GT4_WbuB-like"/>
    <property type="match status" value="1"/>
</dbReference>
<dbReference type="PANTHER" id="PTHR45947:SF3">
    <property type="entry name" value="SULFOQUINOVOSYL TRANSFERASE SQD2"/>
    <property type="match status" value="1"/>
</dbReference>
<gene>
    <name evidence="5" type="ORF">GGR41_000355</name>
</gene>
<accession>A0ABX0WLL5</accession>
<dbReference type="Pfam" id="PF13579">
    <property type="entry name" value="Glyco_trans_4_4"/>
    <property type="match status" value="2"/>
</dbReference>
<reference evidence="5 6" key="1">
    <citation type="submission" date="2020-03" db="EMBL/GenBank/DDBJ databases">
        <title>Genomic Encyclopedia of Type Strains, Phase IV (KMG-IV): sequencing the most valuable type-strain genomes for metagenomic binning, comparative biology and taxonomic classification.</title>
        <authorList>
            <person name="Goeker M."/>
        </authorList>
    </citation>
    <scope>NUCLEOTIDE SEQUENCE [LARGE SCALE GENOMIC DNA]</scope>
    <source>
        <strain evidence="5 6">DSM 26613</strain>
    </source>
</reference>
<dbReference type="Pfam" id="PF13524">
    <property type="entry name" value="Glyco_trans_1_2"/>
    <property type="match status" value="1"/>
</dbReference>
<keyword evidence="6" id="KW-1185">Reference proteome</keyword>
<dbReference type="CDD" id="cd00761">
    <property type="entry name" value="Glyco_tranf_GTA_type"/>
    <property type="match status" value="1"/>
</dbReference>
<dbReference type="CDD" id="cd03801">
    <property type="entry name" value="GT4_PimA-like"/>
    <property type="match status" value="1"/>
</dbReference>
<feature type="domain" description="Spore protein YkvP/CgeB glycosyl transferase-like" evidence="3">
    <location>
        <begin position="1316"/>
        <end position="1427"/>
    </location>
</feature>
<evidence type="ECO:0000313" key="6">
    <source>
        <dbReference type="Proteomes" id="UP000783934"/>
    </source>
</evidence>
<evidence type="ECO:0000259" key="3">
    <source>
        <dbReference type="Pfam" id="PF13524"/>
    </source>
</evidence>
<organism evidence="5 6">
    <name type="scientific">Paenalcaligenes hominis</name>
    <dbReference type="NCBI Taxonomy" id="643674"/>
    <lineage>
        <taxon>Bacteria</taxon>
        <taxon>Pseudomonadati</taxon>
        <taxon>Pseudomonadota</taxon>
        <taxon>Betaproteobacteria</taxon>
        <taxon>Burkholderiales</taxon>
        <taxon>Alcaligenaceae</taxon>
        <taxon>Paenalcaligenes</taxon>
    </lineage>
</organism>
<dbReference type="InterPro" id="IPR050194">
    <property type="entry name" value="Glycosyltransferase_grp1"/>
</dbReference>
<dbReference type="Proteomes" id="UP000783934">
    <property type="component" value="Unassembled WGS sequence"/>
</dbReference>
<proteinExistence type="predicted"/>
<dbReference type="EMBL" id="JAATIZ010000001">
    <property type="protein sequence ID" value="NJB64134.1"/>
    <property type="molecule type" value="Genomic_DNA"/>
</dbReference>
<dbReference type="Gene3D" id="3.40.50.2000">
    <property type="entry name" value="Glycogen Phosphorylase B"/>
    <property type="match status" value="5"/>
</dbReference>
<dbReference type="Pfam" id="PF00535">
    <property type="entry name" value="Glycos_transf_2"/>
    <property type="match status" value="1"/>
</dbReference>
<dbReference type="RefSeq" id="WP_167660374.1">
    <property type="nucleotide sequence ID" value="NZ_BMCQ01000009.1"/>
</dbReference>
<dbReference type="SUPFAM" id="SSF53448">
    <property type="entry name" value="Nucleotide-diphospho-sugar transferases"/>
    <property type="match status" value="1"/>
</dbReference>
<dbReference type="Pfam" id="PF00534">
    <property type="entry name" value="Glycos_transf_1"/>
    <property type="match status" value="2"/>
</dbReference>
<evidence type="ECO:0000259" key="1">
    <source>
        <dbReference type="Pfam" id="PF00534"/>
    </source>
</evidence>
<sequence length="1672" mass="186534">MDSLLLHAQDLAQQACAPFLSIPKRIAYVVSHGQSYASNGYAVRTQGIAQALNEHGFETLCFVRPGRPWSVDKTRSIQIAPEVKVKGVRYIHTRQTADSRDEVAELENDVQRYIELFKVYRPEVVIAASNYKVGLPAWVAAQRLGLPFYNEVRGFWELSKDAREPGYANTAAFKKEQERDTFVAQQAVHVFTLNQPMKDELVRRGVETNKIQLVSNGVSELPEIKPADPELQRKLGINAGDKVIGYVGSLSAYEGLDLLLDACTELVQNGEKLKLLLVGDSQPLIGDSAVYLADAGLKTAPPWLIQVGRVPHAQVVDYYALLDAVVIPRKPLAVCKLVPPMKAAEALVYSKRLVVSDVEPLAEYAAKYDGVLSFEAGSTKSLTTALQRSLKLPGPKPSAEQLLSAYTELMVKALKGEGSAMGQKVIVEAQAKPTESIKLQAATKAATATPMKKPAVESQAVFATDVKPGTGEFHHAIPVVLPGSSTPIWYHIPVQPGQRLEICVATKFLNIKEKDWRKAVLLLKGLDSKGEMADKPFEGMSKSSYFHASFKYLPDTGAALKKQHSLTVPEGVFGIQVGLCCFKIKHGEKVFVNELSVKPVSTAASEESSLKDGSQVSYVTASQWYNDEGRLKEPLQVMEVLHQSGKLHGKSQLNLLKKLQGFSRLQGGFHVPLRRPAIATSTQPKHVLYCLHQSVPYTTNGYSTRSHGVAVGLQQSGFKVRVTTRLGFPWDAGVSGLDQKNGKAELEGVTYVAADGTRLADTALDEYLRNTADHFESEARKFGAEAIAAASNHITALPALIAARRLGLPFVYEVRGLWEVTQASIQPGWAGSERYQLMRELEQQAALEADLVITLTEELADELANWGVPRERIGVVPNAVNAERFQPMAADTAIVKELKLKPDVPVIGYAGSAVAYEGLELLMEAMATLKKIGQVFTFVLVGDGRVIETVKAKAKALGIEGECRFIGRVPFEQVPRYLSCMDILPIPRLSSAVTEMVSALKPLEAMAMGKALVLSDVSPHTTMAGPNGERARLFTKDSAKALSDALLALINSPEERKRLGQAARSWIESQRTWKHVSNRYAGFIEEVISDASSARASMTKRALSIKNPDKTLSAISILDEISEECWKYEFKQYLVSRNQYGDQVRASKADFCFIESCWKGNRGAWQYAFTSPGLKHKNSKALLDLLPKVKEKMPLLFWNKEDPMHYEKFLPIAKYADVIFTTDSNKVPEYKRDVPGAEVYAVPFAAQQNICNPSGRFRFEPESVCFAGSYYSVGHDERKRQMHALLPSIIEFKGAIYDRFSKLDNERYKFPEEFQPYIRDSVPFDEVVKLYKQFKVFLNVNTIVDSPTMMSRRVYELLACGTPVVSTPSRAIEEQFSGIVHMANDAQEANEIIEKLLTDEHYWDRTSHLGYREVMKKHTYAHRYQEIRKSLGYKENLSEPLVSIVTCTRRPHMSERFVENVARQNHKNLELILWLQDFSSQDVEKLQSLLHSKVKNAKRIELVEDNSDKTLGQRFNAAAGLAKGDYIAKMDDDDFYFEHYLSDMLIPFSFGDYAMVGKREVFMYLSGSNKLIRRFPGQRHMEFNFVAGPTFVIKKSVFDEIGFESRNTGEDSSFLKNVIEKKYKIYAADPFNFIQFRASGGGHTWGESDDYFISNPQVKVEADEFDTKLVDL</sequence>
<dbReference type="InterPro" id="IPR029044">
    <property type="entry name" value="Nucleotide-diphossugar_trans"/>
</dbReference>
<evidence type="ECO:0000259" key="2">
    <source>
        <dbReference type="Pfam" id="PF00535"/>
    </source>
</evidence>
<dbReference type="InterPro" id="IPR028098">
    <property type="entry name" value="Glyco_trans_4-like_N"/>
</dbReference>
<feature type="domain" description="Glycosyltransferase subfamily 4-like N-terminal" evidence="4">
    <location>
        <begin position="39"/>
        <end position="217"/>
    </location>
</feature>
<dbReference type="InterPro" id="IPR001173">
    <property type="entry name" value="Glyco_trans_2-like"/>
</dbReference>
<dbReference type="Gene3D" id="3.90.550.10">
    <property type="entry name" value="Spore Coat Polysaccharide Biosynthesis Protein SpsA, Chain A"/>
    <property type="match status" value="1"/>
</dbReference>
<feature type="domain" description="Glycosyltransferase subfamily 4-like N-terminal" evidence="4">
    <location>
        <begin position="700"/>
        <end position="878"/>
    </location>
</feature>
<feature type="domain" description="Glycosyltransferase 2-like" evidence="2">
    <location>
        <begin position="1444"/>
        <end position="1580"/>
    </location>
</feature>
<name>A0ABX0WLL5_9BURK</name>
<evidence type="ECO:0000259" key="4">
    <source>
        <dbReference type="Pfam" id="PF13579"/>
    </source>
</evidence>
<dbReference type="InterPro" id="IPR055259">
    <property type="entry name" value="YkvP/CgeB_Glyco_trans-like"/>
</dbReference>
<feature type="domain" description="Glycosyl transferase family 1" evidence="1">
    <location>
        <begin position="894"/>
        <end position="1066"/>
    </location>
</feature>
<dbReference type="InterPro" id="IPR001296">
    <property type="entry name" value="Glyco_trans_1"/>
</dbReference>